<proteinExistence type="predicted"/>
<protein>
    <submittedName>
        <fullName evidence="3">GNAT family N-acetyltransferase</fullName>
        <ecNumber evidence="3">2.3.1.-</ecNumber>
    </submittedName>
</protein>
<keyword evidence="3" id="KW-0012">Acyltransferase</keyword>
<dbReference type="EMBL" id="JAVRFF010000021">
    <property type="protein sequence ID" value="MDT0474376.1"/>
    <property type="molecule type" value="Genomic_DNA"/>
</dbReference>
<dbReference type="InterPro" id="IPR000182">
    <property type="entry name" value="GNAT_dom"/>
</dbReference>
<name>A0ABU2UN60_9ACTN</name>
<accession>A0ABU2UN60</accession>
<reference evidence="3" key="1">
    <citation type="submission" date="2024-05" db="EMBL/GenBank/DDBJ databases">
        <title>30 novel species of actinomycetes from the DSMZ collection.</title>
        <authorList>
            <person name="Nouioui I."/>
        </authorList>
    </citation>
    <scope>NUCLEOTIDE SEQUENCE</scope>
    <source>
        <strain evidence="3">DSM 41014</strain>
    </source>
</reference>
<dbReference type="Gene3D" id="3.40.630.30">
    <property type="match status" value="1"/>
</dbReference>
<dbReference type="Proteomes" id="UP001180489">
    <property type="component" value="Unassembled WGS sequence"/>
</dbReference>
<dbReference type="SUPFAM" id="SSF55729">
    <property type="entry name" value="Acyl-CoA N-acyltransferases (Nat)"/>
    <property type="match status" value="1"/>
</dbReference>
<comment type="caution">
    <text evidence="3">The sequence shown here is derived from an EMBL/GenBank/DDBJ whole genome shotgun (WGS) entry which is preliminary data.</text>
</comment>
<evidence type="ECO:0000313" key="3">
    <source>
        <dbReference type="EMBL" id="MDT0474376.1"/>
    </source>
</evidence>
<evidence type="ECO:0000259" key="2">
    <source>
        <dbReference type="Pfam" id="PF00583"/>
    </source>
</evidence>
<feature type="region of interest" description="Disordered" evidence="1">
    <location>
        <begin position="170"/>
        <end position="207"/>
    </location>
</feature>
<gene>
    <name evidence="3" type="ORF">RM863_19830</name>
</gene>
<dbReference type="RefSeq" id="WP_280905487.1">
    <property type="nucleotide sequence ID" value="NZ_JAVRFF010000021.1"/>
</dbReference>
<evidence type="ECO:0000313" key="4">
    <source>
        <dbReference type="Proteomes" id="UP001180489"/>
    </source>
</evidence>
<dbReference type="GO" id="GO:0016746">
    <property type="term" value="F:acyltransferase activity"/>
    <property type="evidence" value="ECO:0007669"/>
    <property type="project" value="UniProtKB-KW"/>
</dbReference>
<dbReference type="Pfam" id="PF00583">
    <property type="entry name" value="Acetyltransf_1"/>
    <property type="match status" value="1"/>
</dbReference>
<dbReference type="EC" id="2.3.1.-" evidence="3"/>
<feature type="domain" description="N-acetyltransferase" evidence="2">
    <location>
        <begin position="37"/>
        <end position="134"/>
    </location>
</feature>
<dbReference type="InterPro" id="IPR016181">
    <property type="entry name" value="Acyl_CoA_acyltransferase"/>
</dbReference>
<evidence type="ECO:0000256" key="1">
    <source>
        <dbReference type="SAM" id="MobiDB-lite"/>
    </source>
</evidence>
<sequence length="207" mass="22605">MAEAYLRRLSRWQAEQQRDAVADVHMAAYQGATGDDHRDRRGFLDRFERQVQRTGFDMVVADGGSLVGAAYGFRLERGDDWWSGLRGGLPPEIEELTASGRAFLLAELMVRPAHRRTGVATRMTELLLARLRTDLVVAAVDRPDAPVRVNAAAETLHSWGWSKLGELPPRPAPGAADIGAHYGTDVGTGGAAGPGSGREVWVRRPPR</sequence>
<keyword evidence="3" id="KW-0808">Transferase</keyword>
<organism evidence="3 4">
    <name type="scientific">Streptomyces hintoniae</name>
    <dbReference type="NCBI Taxonomy" id="3075521"/>
    <lineage>
        <taxon>Bacteria</taxon>
        <taxon>Bacillati</taxon>
        <taxon>Actinomycetota</taxon>
        <taxon>Actinomycetes</taxon>
        <taxon>Kitasatosporales</taxon>
        <taxon>Streptomycetaceae</taxon>
        <taxon>Streptomyces</taxon>
    </lineage>
</organism>
<keyword evidence="4" id="KW-1185">Reference proteome</keyword>
<feature type="compositionally biased region" description="Gly residues" evidence="1">
    <location>
        <begin position="186"/>
        <end position="196"/>
    </location>
</feature>